<keyword evidence="1" id="KW-0175">Coiled coil</keyword>
<feature type="domain" description="DUF7623" evidence="3">
    <location>
        <begin position="625"/>
        <end position="687"/>
    </location>
</feature>
<feature type="domain" description="DUF7623" evidence="3">
    <location>
        <begin position="357"/>
        <end position="417"/>
    </location>
</feature>
<feature type="domain" description="DUF7623" evidence="3">
    <location>
        <begin position="2513"/>
        <end position="2576"/>
    </location>
</feature>
<comment type="caution">
    <text evidence="4">The sequence shown here is derived from an EMBL/GenBank/DDBJ whole genome shotgun (WGS) entry which is preliminary data.</text>
</comment>
<feature type="domain" description="DUF7623" evidence="3">
    <location>
        <begin position="287"/>
        <end position="350"/>
    </location>
</feature>
<evidence type="ECO:0000313" key="5">
    <source>
        <dbReference type="Proteomes" id="UP000015354"/>
    </source>
</evidence>
<dbReference type="Pfam" id="PF24610">
    <property type="entry name" value="DUF7623"/>
    <property type="match status" value="44"/>
</dbReference>
<feature type="coiled-coil region" evidence="1">
    <location>
        <begin position="866"/>
        <end position="895"/>
    </location>
</feature>
<feature type="domain" description="DUF7623" evidence="3">
    <location>
        <begin position="1567"/>
        <end position="1627"/>
    </location>
</feature>
<accession>S9TQB3</accession>
<feature type="coiled-coil region" evidence="1">
    <location>
        <begin position="1806"/>
        <end position="1833"/>
    </location>
</feature>
<feature type="domain" description="DUF7623" evidence="3">
    <location>
        <begin position="2580"/>
        <end position="2643"/>
    </location>
</feature>
<feature type="domain" description="DUF7623" evidence="3">
    <location>
        <begin position="1701"/>
        <end position="1762"/>
    </location>
</feature>
<feature type="domain" description="DUF7623" evidence="3">
    <location>
        <begin position="2922"/>
        <end position="2985"/>
    </location>
</feature>
<feature type="domain" description="DUF7623" evidence="3">
    <location>
        <begin position="489"/>
        <end position="553"/>
    </location>
</feature>
<feature type="domain" description="DUF7623" evidence="3">
    <location>
        <begin position="2243"/>
        <end position="2307"/>
    </location>
</feature>
<feature type="domain" description="DUF7623" evidence="3">
    <location>
        <begin position="826"/>
        <end position="888"/>
    </location>
</feature>
<feature type="domain" description="DUF7623" evidence="3">
    <location>
        <begin position="3060"/>
        <end position="3120"/>
    </location>
</feature>
<feature type="domain" description="DUF7623" evidence="3">
    <location>
        <begin position="1228"/>
        <end position="1292"/>
    </location>
</feature>
<feature type="domain" description="DUF7623" evidence="3">
    <location>
        <begin position="2446"/>
        <end position="2509"/>
    </location>
</feature>
<feature type="domain" description="DUF7623" evidence="3">
    <location>
        <begin position="1632"/>
        <end position="1696"/>
    </location>
</feature>
<feature type="domain" description="DUF7623" evidence="3">
    <location>
        <begin position="692"/>
        <end position="755"/>
    </location>
</feature>
<feature type="domain" description="DUF7623" evidence="3">
    <location>
        <begin position="1028"/>
        <end position="1091"/>
    </location>
</feature>
<feature type="region of interest" description="Disordered" evidence="2">
    <location>
        <begin position="1"/>
        <end position="35"/>
    </location>
</feature>
<feature type="domain" description="DUF7623" evidence="3">
    <location>
        <begin position="2107"/>
        <end position="2171"/>
    </location>
</feature>
<feature type="domain" description="DUF7623" evidence="3">
    <location>
        <begin position="1971"/>
        <end position="2035"/>
    </location>
</feature>
<feature type="domain" description="DUF7623" evidence="3">
    <location>
        <begin position="760"/>
        <end position="822"/>
    </location>
</feature>
<name>S9TQB3_9TRYP</name>
<dbReference type="OrthoDB" id="258624at2759"/>
<feature type="coiled-coil region" evidence="1">
    <location>
        <begin position="595"/>
        <end position="625"/>
    </location>
</feature>
<feature type="domain" description="DUF7623" evidence="3">
    <location>
        <begin position="892"/>
        <end position="955"/>
    </location>
</feature>
<feature type="domain" description="DUF7623" evidence="3">
    <location>
        <begin position="2311"/>
        <end position="2375"/>
    </location>
</feature>
<feature type="domain" description="DUF7623" evidence="3">
    <location>
        <begin position="1363"/>
        <end position="1427"/>
    </location>
</feature>
<dbReference type="InterPro" id="IPR056040">
    <property type="entry name" value="DUF7623"/>
</dbReference>
<feature type="domain" description="DUF7623" evidence="3">
    <location>
        <begin position="2989"/>
        <end position="3052"/>
    </location>
</feature>
<feature type="domain" description="DUF7623" evidence="3">
    <location>
        <begin position="88"/>
        <end position="149"/>
    </location>
</feature>
<feature type="domain" description="DUF7623" evidence="3">
    <location>
        <begin position="1095"/>
        <end position="1159"/>
    </location>
</feature>
<evidence type="ECO:0000313" key="4">
    <source>
        <dbReference type="EMBL" id="EPY18663.1"/>
    </source>
</evidence>
<keyword evidence="5" id="KW-1185">Reference proteome</keyword>
<evidence type="ECO:0000259" key="3">
    <source>
        <dbReference type="Pfam" id="PF24610"/>
    </source>
</evidence>
<dbReference type="EMBL" id="ATMH01009826">
    <property type="protein sequence ID" value="EPY18663.1"/>
    <property type="molecule type" value="Genomic_DNA"/>
</dbReference>
<feature type="domain" description="DUF7623" evidence="3">
    <location>
        <begin position="1164"/>
        <end position="1224"/>
    </location>
</feature>
<feature type="domain" description="DUF7623" evidence="3">
    <location>
        <begin position="1903"/>
        <end position="1966"/>
    </location>
</feature>
<gene>
    <name evidence="4" type="ORF">STCU_09826</name>
</gene>
<proteinExistence type="predicted"/>
<feature type="compositionally biased region" description="Basic and acidic residues" evidence="2">
    <location>
        <begin position="1"/>
        <end position="19"/>
    </location>
</feature>
<protein>
    <submittedName>
        <fullName evidence="4">Cysteine peptidase, Clan CA, family C2</fullName>
    </submittedName>
</protein>
<feature type="domain" description="DUF7623" evidence="3">
    <location>
        <begin position="223"/>
        <end position="283"/>
    </location>
</feature>
<feature type="domain" description="DUF7623" evidence="3">
    <location>
        <begin position="21"/>
        <end position="84"/>
    </location>
</feature>
<feature type="domain" description="DUF7623" evidence="3">
    <location>
        <begin position="2851"/>
        <end position="2916"/>
    </location>
</feature>
<feature type="domain" description="DUF7623" evidence="3">
    <location>
        <begin position="1835"/>
        <end position="1898"/>
    </location>
</feature>
<feature type="domain" description="DUF7623" evidence="3">
    <location>
        <begin position="2716"/>
        <end position="2779"/>
    </location>
</feature>
<feature type="domain" description="DUF7623" evidence="3">
    <location>
        <begin position="2040"/>
        <end position="2101"/>
    </location>
</feature>
<evidence type="ECO:0000256" key="2">
    <source>
        <dbReference type="SAM" id="MobiDB-lite"/>
    </source>
</evidence>
<feature type="domain" description="DUF7623" evidence="3">
    <location>
        <begin position="2176"/>
        <end position="2238"/>
    </location>
</feature>
<feature type="domain" description="DUF7623" evidence="3">
    <location>
        <begin position="1297"/>
        <end position="1359"/>
    </location>
</feature>
<feature type="domain" description="DUF7623" evidence="3">
    <location>
        <begin position="1767"/>
        <end position="1831"/>
    </location>
</feature>
<reference evidence="4 5" key="1">
    <citation type="journal article" date="2013" name="PLoS ONE">
        <title>Predicting the Proteins of Angomonas deanei, Strigomonas culicis and Their Respective Endosymbionts Reveals New Aspects of the Trypanosomatidae Family.</title>
        <authorList>
            <person name="Motta M.C."/>
            <person name="Martins A.C."/>
            <person name="de Souza S.S."/>
            <person name="Catta-Preta C.M."/>
            <person name="Silva R."/>
            <person name="Klein C.C."/>
            <person name="de Almeida L.G."/>
            <person name="de Lima Cunha O."/>
            <person name="Ciapina L.P."/>
            <person name="Brocchi M."/>
            <person name="Colabardini A.C."/>
            <person name="de Araujo Lima B."/>
            <person name="Machado C.R."/>
            <person name="de Almeida Soares C.M."/>
            <person name="Probst C.M."/>
            <person name="de Menezes C.B."/>
            <person name="Thompson C.E."/>
            <person name="Bartholomeu D.C."/>
            <person name="Gradia D.F."/>
            <person name="Pavoni D.P."/>
            <person name="Grisard E.C."/>
            <person name="Fantinatti-Garboggini F."/>
            <person name="Marchini F.K."/>
            <person name="Rodrigues-Luiz G.F."/>
            <person name="Wagner G."/>
            <person name="Goldman G.H."/>
            <person name="Fietto J.L."/>
            <person name="Elias M.C."/>
            <person name="Goldman M.H."/>
            <person name="Sagot M.F."/>
            <person name="Pereira M."/>
            <person name="Stoco P.H."/>
            <person name="de Mendonca-Neto R.P."/>
            <person name="Teixeira S.M."/>
            <person name="Maciel T.E."/>
            <person name="de Oliveira Mendes T.A."/>
            <person name="Urmenyi T.P."/>
            <person name="de Souza W."/>
            <person name="Schenkman S."/>
            <person name="de Vasconcelos A.T."/>
        </authorList>
    </citation>
    <scope>NUCLEOTIDE SEQUENCE [LARGE SCALE GENOMIC DNA]</scope>
</reference>
<feature type="domain" description="DUF7623" evidence="3">
    <location>
        <begin position="2379"/>
        <end position="2442"/>
    </location>
</feature>
<feature type="domain" description="DUF7623" evidence="3">
    <location>
        <begin position="1498"/>
        <end position="1562"/>
    </location>
</feature>
<feature type="domain" description="DUF7623" evidence="3">
    <location>
        <begin position="1442"/>
        <end position="1494"/>
    </location>
</feature>
<dbReference type="Proteomes" id="UP000015354">
    <property type="component" value="Unassembled WGS sequence"/>
</dbReference>
<feature type="domain" description="DUF7623" evidence="3">
    <location>
        <begin position="557"/>
        <end position="621"/>
    </location>
</feature>
<evidence type="ECO:0000256" key="1">
    <source>
        <dbReference type="SAM" id="Coils"/>
    </source>
</evidence>
<feature type="domain" description="DUF7623" evidence="3">
    <location>
        <begin position="2648"/>
        <end position="2712"/>
    </location>
</feature>
<feature type="domain" description="DUF7623" evidence="3">
    <location>
        <begin position="964"/>
        <end position="1024"/>
    </location>
</feature>
<feature type="coiled-coil region" evidence="1">
    <location>
        <begin position="1118"/>
        <end position="1157"/>
    </location>
</feature>
<organism evidence="4 5">
    <name type="scientific">Strigomonas culicis</name>
    <dbReference type="NCBI Taxonomy" id="28005"/>
    <lineage>
        <taxon>Eukaryota</taxon>
        <taxon>Discoba</taxon>
        <taxon>Euglenozoa</taxon>
        <taxon>Kinetoplastea</taxon>
        <taxon>Metakinetoplastina</taxon>
        <taxon>Trypanosomatida</taxon>
        <taxon>Trypanosomatidae</taxon>
        <taxon>Strigomonadinae</taxon>
        <taxon>Strigomonas</taxon>
    </lineage>
</organism>
<feature type="domain" description="DUF7623" evidence="3">
    <location>
        <begin position="421"/>
        <end position="484"/>
    </location>
</feature>
<sequence>MNERAHQLAKEKNAADRAKYLNTKPLDVPTSELPLSTDPEFAQLEAEHAKLLRNPTKNKKAIQDVENALNARAEELAKEKIQGDREFLDKEPQGVPLKYLPLDEDKEFKKLEQDRLRAKAERGPTHTKTREIEAAMNGRVNEMAKIMRDQVREQVLPEVFNGIPREALRLDDDVQFKDLEVAHIQATGDGEDEMKRGLAIAMAERAEAVATKLRDEERGNLGEPLGYAPEDLLLEQDAAYMAKEGELIGLRTDRKKNATKIAEAEKELHAIATQLAKEKAEEEREYLDTDLEGRRPEELDLLNDPHYAKLEEEYHRARKNPYADLERLDELEKMLNGRAHELARQTNAEERSNFLEEQRGVPLSELPLDTDEKFRQLEAERARLSHDPRANAEALKIAEKQLNERIAELTAEAIQNDRIFLDDEPEGVPQRQLDIDNDPEFQKLEKQRAALKAKDAQRNAAAISKLEAQMNDRLHNLAGEKKWGARNDMDHKPVGIPLNDLADKLDHDKHFHDLEEQYRDTREDLSRQKQAKDLLDKMNERAKELATEMHEEERGNLENSPQGVPLAALGLDTDNQFLALENEARKLRSDPNGARRNEKRLIDLAEQMNERAKELATEARKAYIDADPESVPLELLQLGEDPEFVAKEQELRRLAKNPATNQEKIENLRAELNATAHAKAKALLENDRDYVDAEPEGVELRHVAIDQDPQFREMEVERARLKAEDPRKNQNAIASLEKKLNERAHELAKNIKESEMREINEEQSGVPLTILNPHEDPTFKALAQKCRELQMDSKADPQALQEVKEEMNARVLDLATEKLHDDRGFLNKNPEGVTLSELPLDEDPIFHKLETQRAKLKASGLSAPKVRDLEEQLNVRAAELAVAQKQRDLEGLNQKPEDIPIDLLDPHGDAEFAAYLPQLRELKKDPKANKAAINDLQQAMNDRVKQLADDKLCGDRPKYVEDVVDGVPHDILPLDKDPKFHELEVQRAVLRTKDPRRNADKIKDLETKLHDRVTELAAEQKKKDLECLDQNPEGMPLNILNPHADSEFAQLVEAHRELMKDPKKNAEALQDLEVQMNNCVHELAKEKLMNDRAYLEKDPQGVSLTDLPLDKDEKFKAMEAERAKLKALDARRNAAKIKKLEDELNDRLHELARHQLEEDLKEVNDEPRGVPIDFLKPNEDSQFVELVKKARALKKDPNRDEEELAYVVAAMNERVDDLAGEAMKRTFLETNPEGVPLSELPLDFDEQFHELEVERAKLKLKDPIRNRQKIRDLEDQMNARVLELAREQIAEDLAPCEANPRGIPLELLRPQEDEEIAKVIPQLRALKKDPKQNAEKIKELENGMKERARALASAKLDGDRDYLNPKPNDVPLEFLPLDTDPIFAEKEAQRAKLKAQNARRNAKQILTLEGDLNARACELADKKKEDELAMFPLRYDEMNTAGLKPHEDPEFNGLLNKYRVLAKGGEGESAAASALKEDMGKRLAELAKEKKDGDLWFLERSPEGIPLAELSLAKDKEFQNMRAERAKLKAEDPRRNAKRITELEIAMNNRAHALANQTKKSDFEDVDPNPRGIPLELLKPRDDSQVQSTLLGLREAKRNKEAKKTNMLAEKLKERVDQLAKAALTGDRHSYLDPEPEGVALEHLPLDKDDIFSRFEEERAKLKLQDPVKNAKQIEDLEDRLNDRARELAMQVKQNDLKNINQRPRDVPLDAIKPHEDKSFNELAKQLRVLNKDPVRNANKIRDIEGKMNTMVNKMADNMLAGNRTYLDEAPNGVALAVLPLDADPTFHNLEVQRATLAAEDPVRNKKQCEDLEHQLKERAKELADEVKRADLAQLDAAPLGVPVDLLSPHDDPTFANMLPELRQLQKDPKRNAGRIDALKGKMDDRLRNLAADFLERDRASYMDPAPGGIPVNALPLDADSTFKALEAERLDLIEKNPRANKDSIAELERALNERAEDLAKKYRQENRGFMDPEPVGVPLSVLPLDEDRQFADLEARRAALLAKDPVKNAPAIRDLEEQLNNRAHQLAQDQVDEDLRHVDRTPEDVPLALLNPYADPEFSRMVAVLRQLKNDPKSDPENIAALEADMNDRVHELAEEALVGERNRYLEANQDGVPLKQLPLDSDPIFHEMEVERARLKLQDPVRNQAKIKDLEDRLGERAQDLAKAVKESDLRLVPAEVRDLPVHLLQPHADEVFANLASQARDPAQATARSAEGKASVRDLMKERLNELAQAHLAKDRAQYLEPYVEGVPFAQLPLDEDAVYHNMEAQRAVLKEQDPKKNAEKIKALENNLNERAHELANAVLAADRDYLEAEPEGVPLADLPLDNDPTFHRLATERAKLKAMDPVKNAAKIKASEEQLNDRVHELAREQLKKDLEGLDPTPRGVPIDDLNPHDDPTFASHLAELRQLKMDPKKNAAKIGDHQNEMNNRLNALAKEKIAKDRAFLDQNPEGIPLSMLPLEDDKEFKDMERQLRQALKDPKRNAAKIKDLQARMEDRVAQIAKDKIKGDRGYLDTEPEGVPLKSIPIDEDPTFRRLEAERAKLKENPTKNKEAIAAKEQQLNDRAHELAQAQKDSDRKFLNPTSKGIEKELLPLDEDPNFQRMEQQMRRLREDPRRNAVAIENLRDMMQERVDELADKIVRGDRDHYLDAAPEGVPLEDLPLESDAQFTDLERDRAVLKAKDPVKNANQIKEIEAQLNDRVHELAKAMRADDRAFLNPEPEGIPIEDVPLDKDQNFLRMEDYLRKLKKNPRRNADAIADTEFKMNDRARELAKGVVADDLKSLPNEKYRGIPRENLNAHASLPFREAANRRRQALREPAYDLMEVANIEEDMDIIAREIANGIIESERSFLAKAPEGISLKDLPLDEDPKFVALEEERRRRTSNPAAAKRNKEIVRDLEDRMNDRAHELAKEMFAKTRKDFLEPEIDGVPFSKLPLDMDPIFKEAEIARYKELKKPSPDPKRVKDLEVQMNDRARAMAKEMLNKDRAFLDPEPEGVPLGMLPLATDAAFNELAQRRQALKNVGKRNNDPAIKEIEDKMNDRAHALAKDYLDQNRDYLVSSPQNVPLQDLPLNRDPVFREMENELMQLKKDTKKNAEQIAELKKELNDRADELVKDLLKKERGAQDQEPLGVPLQDLPLNDDPTLNALERKR</sequence>
<feature type="coiled-coil region" evidence="1">
    <location>
        <begin position="511"/>
        <end position="555"/>
    </location>
</feature>
<feature type="region of interest" description="Disordered" evidence="2">
    <location>
        <begin position="3117"/>
        <end position="3151"/>
    </location>
</feature>